<dbReference type="InParanoid" id="A0A1V8T5P7"/>
<name>A0A1V8T5P7_9PEZI</name>
<gene>
    <name evidence="2" type="ORF">B0A48_08399</name>
</gene>
<feature type="compositionally biased region" description="Basic and acidic residues" evidence="1">
    <location>
        <begin position="82"/>
        <end position="102"/>
    </location>
</feature>
<evidence type="ECO:0000313" key="2">
    <source>
        <dbReference type="EMBL" id="OQO06614.1"/>
    </source>
</evidence>
<comment type="caution">
    <text evidence="2">The sequence shown here is derived from an EMBL/GenBank/DDBJ whole genome shotgun (WGS) entry which is preliminary data.</text>
</comment>
<proteinExistence type="predicted"/>
<evidence type="ECO:0000313" key="3">
    <source>
        <dbReference type="Proteomes" id="UP000192596"/>
    </source>
</evidence>
<organism evidence="2 3">
    <name type="scientific">Cryoendolithus antarcticus</name>
    <dbReference type="NCBI Taxonomy" id="1507870"/>
    <lineage>
        <taxon>Eukaryota</taxon>
        <taxon>Fungi</taxon>
        <taxon>Dikarya</taxon>
        <taxon>Ascomycota</taxon>
        <taxon>Pezizomycotina</taxon>
        <taxon>Dothideomycetes</taxon>
        <taxon>Dothideomycetidae</taxon>
        <taxon>Cladosporiales</taxon>
        <taxon>Cladosporiaceae</taxon>
        <taxon>Cryoendolithus</taxon>
    </lineage>
</organism>
<dbReference type="EMBL" id="NAJO01000016">
    <property type="protein sequence ID" value="OQO06614.1"/>
    <property type="molecule type" value="Genomic_DNA"/>
</dbReference>
<dbReference type="AlphaFoldDB" id="A0A1V8T5P7"/>
<protein>
    <submittedName>
        <fullName evidence="2">Uncharacterized protein</fullName>
    </submittedName>
</protein>
<feature type="region of interest" description="Disordered" evidence="1">
    <location>
        <begin position="79"/>
        <end position="102"/>
    </location>
</feature>
<reference evidence="3" key="1">
    <citation type="submission" date="2017-03" db="EMBL/GenBank/DDBJ databases">
        <title>Genomes of endolithic fungi from Antarctica.</title>
        <authorList>
            <person name="Coleine C."/>
            <person name="Masonjones S."/>
            <person name="Stajich J.E."/>
        </authorList>
    </citation>
    <scope>NUCLEOTIDE SEQUENCE [LARGE SCALE GENOMIC DNA]</scope>
    <source>
        <strain evidence="3">CCFEE 5527</strain>
    </source>
</reference>
<keyword evidence="3" id="KW-1185">Reference proteome</keyword>
<dbReference type="Proteomes" id="UP000192596">
    <property type="component" value="Unassembled WGS sequence"/>
</dbReference>
<accession>A0A1V8T5P7</accession>
<feature type="region of interest" description="Disordered" evidence="1">
    <location>
        <begin position="23"/>
        <end position="47"/>
    </location>
</feature>
<sequence length="102" mass="11445">MSPRSHSRMYSDAQKQLLMFHRGSVQAAASRSGSLERKPLSPRLAPLASPGLVITPFELELEEGLEYFDKREVARTLAEQGEASRIEGDQGSEDQTRKGWER</sequence>
<evidence type="ECO:0000256" key="1">
    <source>
        <dbReference type="SAM" id="MobiDB-lite"/>
    </source>
</evidence>